<dbReference type="EMBL" id="GL833122">
    <property type="protein sequence ID" value="EGB11703.1"/>
    <property type="molecule type" value="Genomic_DNA"/>
</dbReference>
<dbReference type="GeneID" id="20223544"/>
<protein>
    <submittedName>
        <fullName evidence="2">Uncharacterized protein</fullName>
    </submittedName>
</protein>
<feature type="transmembrane region" description="Helical" evidence="1">
    <location>
        <begin position="447"/>
        <end position="469"/>
    </location>
</feature>
<feature type="transmembrane region" description="Helical" evidence="1">
    <location>
        <begin position="189"/>
        <end position="209"/>
    </location>
</feature>
<keyword evidence="1" id="KW-1133">Transmembrane helix</keyword>
<gene>
    <name evidence="2" type="ORF">AURANDRAFT_61611</name>
</gene>
<name>F0Y0Q3_AURAN</name>
<evidence type="ECO:0000313" key="3">
    <source>
        <dbReference type="Proteomes" id="UP000002729"/>
    </source>
</evidence>
<dbReference type="KEGG" id="aaf:AURANDRAFT_61611"/>
<evidence type="ECO:0000313" key="2">
    <source>
        <dbReference type="EMBL" id="EGB11703.1"/>
    </source>
</evidence>
<feature type="transmembrane region" description="Helical" evidence="1">
    <location>
        <begin position="122"/>
        <end position="144"/>
    </location>
</feature>
<dbReference type="AlphaFoldDB" id="F0Y0Q3"/>
<evidence type="ECO:0000256" key="1">
    <source>
        <dbReference type="SAM" id="Phobius"/>
    </source>
</evidence>
<dbReference type="Proteomes" id="UP000002729">
    <property type="component" value="Unassembled WGS sequence"/>
</dbReference>
<sequence>MEVTPIEAFDDTDGAARAQLNDTDGAVRAQLKAELKAEILAELDAQELRGPELLDVARSIKPTIMGEMGSSSVMRKRLSTMARVETGEDKVPSFQPLHERTDASYYFRVETMVLYDPTTWRVAMHWVLVCLSVLLQLLALQTVWQALWYPFDFMKWGLSVDEARRYFHSGIAFPASYRKLFHYADDSSLMGVPIIVFGPLFFCVFVLVMSTTDEEASCKAGYLLLRREVAAADARTAKVRLVACYLLHVVRLSLVWYFYDIAAQILGTSDGPFNLLLNSLATAFVLEIDEVIFVVMPSHNFYGVEHADHRSRYARRLRLARNRFRDAVAAVERAPRSLRRLYDATSWLFPLGVGGCVFQITLLMQHYTSKGKLIVVDDDSYFGAHHTQLTKSYNWLVYGLLAVILVDLEVAVFVVAADGGESSKVRDAAVAARGGGARGPRAAAASLAWLLFTGAVLVVARIVVVRWVLGNLLPFGMSAASLPLDFWDSVDPTPNRPEDRYDYDYDYGEAAYGNGADYAYGGDYAG</sequence>
<feature type="transmembrane region" description="Helical" evidence="1">
    <location>
        <begin position="395"/>
        <end position="417"/>
    </location>
</feature>
<dbReference type="RefSeq" id="XP_009034044.1">
    <property type="nucleotide sequence ID" value="XM_009035796.1"/>
</dbReference>
<keyword evidence="1" id="KW-0472">Membrane</keyword>
<reference evidence="2 3" key="1">
    <citation type="journal article" date="2011" name="Proc. Natl. Acad. Sci. U.S.A.">
        <title>Niche of harmful alga Aureococcus anophagefferens revealed through ecogenomics.</title>
        <authorList>
            <person name="Gobler C.J."/>
            <person name="Berry D.L."/>
            <person name="Dyhrman S.T."/>
            <person name="Wilhelm S.W."/>
            <person name="Salamov A."/>
            <person name="Lobanov A.V."/>
            <person name="Zhang Y."/>
            <person name="Collier J.L."/>
            <person name="Wurch L.L."/>
            <person name="Kustka A.B."/>
            <person name="Dill B.D."/>
            <person name="Shah M."/>
            <person name="VerBerkmoes N.C."/>
            <person name="Kuo A."/>
            <person name="Terry A."/>
            <person name="Pangilinan J."/>
            <person name="Lindquist E.A."/>
            <person name="Lucas S."/>
            <person name="Paulsen I.T."/>
            <person name="Hattenrath-Lehmann T.K."/>
            <person name="Talmage S.C."/>
            <person name="Walker E.A."/>
            <person name="Koch F."/>
            <person name="Burson A.M."/>
            <person name="Marcoval M.A."/>
            <person name="Tang Y.Z."/>
            <person name="Lecleir G.R."/>
            <person name="Coyne K.J."/>
            <person name="Berg G.M."/>
            <person name="Bertrand E.M."/>
            <person name="Saito M.A."/>
            <person name="Gladyshev V.N."/>
            <person name="Grigoriev I.V."/>
        </authorList>
    </citation>
    <scope>NUCLEOTIDE SEQUENCE [LARGE SCALE GENOMIC DNA]</scope>
    <source>
        <strain evidence="3">CCMP 1984</strain>
    </source>
</reference>
<dbReference type="InParanoid" id="F0Y0Q3"/>
<proteinExistence type="predicted"/>
<keyword evidence="1" id="KW-0812">Transmembrane</keyword>
<feature type="transmembrane region" description="Helical" evidence="1">
    <location>
        <begin position="347"/>
        <end position="364"/>
    </location>
</feature>
<accession>F0Y0Q3</accession>
<keyword evidence="3" id="KW-1185">Reference proteome</keyword>
<organism evidence="3">
    <name type="scientific">Aureococcus anophagefferens</name>
    <name type="common">Harmful bloom alga</name>
    <dbReference type="NCBI Taxonomy" id="44056"/>
    <lineage>
        <taxon>Eukaryota</taxon>
        <taxon>Sar</taxon>
        <taxon>Stramenopiles</taxon>
        <taxon>Ochrophyta</taxon>
        <taxon>Pelagophyceae</taxon>
        <taxon>Pelagomonadales</taxon>
        <taxon>Pelagomonadaceae</taxon>
        <taxon>Aureococcus</taxon>
    </lineage>
</organism>